<dbReference type="PhylomeDB" id="E9HGI1"/>
<dbReference type="HOGENOM" id="CLU_1333118_0_0_1"/>
<evidence type="ECO:0000313" key="3">
    <source>
        <dbReference type="EMBL" id="EFX69166.1"/>
    </source>
</evidence>
<evidence type="ECO:0000313" key="4">
    <source>
        <dbReference type="Proteomes" id="UP000000305"/>
    </source>
</evidence>
<dbReference type="PANTHER" id="PTHR12706">
    <property type="entry name" value="STRAWBERRY NOTCH-RELATED"/>
    <property type="match status" value="1"/>
</dbReference>
<dbReference type="InterPro" id="IPR057332">
    <property type="entry name" value="SBNO_a/b_dom"/>
</dbReference>
<name>E9HGI1_DAPPU</name>
<keyword evidence="4" id="KW-1185">Reference proteome</keyword>
<organism evidence="3 4">
    <name type="scientific">Daphnia pulex</name>
    <name type="common">Water flea</name>
    <dbReference type="NCBI Taxonomy" id="6669"/>
    <lineage>
        <taxon>Eukaryota</taxon>
        <taxon>Metazoa</taxon>
        <taxon>Ecdysozoa</taxon>
        <taxon>Arthropoda</taxon>
        <taxon>Crustacea</taxon>
        <taxon>Branchiopoda</taxon>
        <taxon>Diplostraca</taxon>
        <taxon>Cladocera</taxon>
        <taxon>Anomopoda</taxon>
        <taxon>Daphniidae</taxon>
        <taxon>Daphnia</taxon>
    </lineage>
</organism>
<dbReference type="EMBL" id="GL732641">
    <property type="protein sequence ID" value="EFX69166.1"/>
    <property type="molecule type" value="Genomic_DNA"/>
</dbReference>
<dbReference type="OrthoDB" id="421838at2759"/>
<reference evidence="3 4" key="1">
    <citation type="journal article" date="2011" name="Science">
        <title>The ecoresponsive genome of Daphnia pulex.</title>
        <authorList>
            <person name="Colbourne J.K."/>
            <person name="Pfrender M.E."/>
            <person name="Gilbert D."/>
            <person name="Thomas W.K."/>
            <person name="Tucker A."/>
            <person name="Oakley T.H."/>
            <person name="Tokishita S."/>
            <person name="Aerts A."/>
            <person name="Arnold G.J."/>
            <person name="Basu M.K."/>
            <person name="Bauer D.J."/>
            <person name="Caceres C.E."/>
            <person name="Carmel L."/>
            <person name="Casola C."/>
            <person name="Choi J.H."/>
            <person name="Detter J.C."/>
            <person name="Dong Q."/>
            <person name="Dusheyko S."/>
            <person name="Eads B.D."/>
            <person name="Frohlich T."/>
            <person name="Geiler-Samerotte K.A."/>
            <person name="Gerlach D."/>
            <person name="Hatcher P."/>
            <person name="Jogdeo S."/>
            <person name="Krijgsveld J."/>
            <person name="Kriventseva E.V."/>
            <person name="Kultz D."/>
            <person name="Laforsch C."/>
            <person name="Lindquist E."/>
            <person name="Lopez J."/>
            <person name="Manak J.R."/>
            <person name="Muller J."/>
            <person name="Pangilinan J."/>
            <person name="Patwardhan R.P."/>
            <person name="Pitluck S."/>
            <person name="Pritham E.J."/>
            <person name="Rechtsteiner A."/>
            <person name="Rho M."/>
            <person name="Rogozin I.B."/>
            <person name="Sakarya O."/>
            <person name="Salamov A."/>
            <person name="Schaack S."/>
            <person name="Shapiro H."/>
            <person name="Shiga Y."/>
            <person name="Skalitzky C."/>
            <person name="Smith Z."/>
            <person name="Souvorov A."/>
            <person name="Sung W."/>
            <person name="Tang Z."/>
            <person name="Tsuchiya D."/>
            <person name="Tu H."/>
            <person name="Vos H."/>
            <person name="Wang M."/>
            <person name="Wolf Y.I."/>
            <person name="Yamagata H."/>
            <person name="Yamada T."/>
            <person name="Ye Y."/>
            <person name="Shaw J.R."/>
            <person name="Andrews J."/>
            <person name="Crease T.J."/>
            <person name="Tang H."/>
            <person name="Lucas S.M."/>
            <person name="Robertson H.M."/>
            <person name="Bork P."/>
            <person name="Koonin E.V."/>
            <person name="Zdobnov E.M."/>
            <person name="Grigoriev I.V."/>
            <person name="Lynch M."/>
            <person name="Boore J.L."/>
        </authorList>
    </citation>
    <scope>NUCLEOTIDE SEQUENCE [LARGE SCALE GENOMIC DNA]</scope>
</reference>
<accession>E9HGI1</accession>
<evidence type="ECO:0000256" key="1">
    <source>
        <dbReference type="SAM" id="MobiDB-lite"/>
    </source>
</evidence>
<gene>
    <name evidence="3" type="ORF">DAPPUDRAFT_113921</name>
</gene>
<proteinExistence type="predicted"/>
<feature type="region of interest" description="Disordered" evidence="1">
    <location>
        <begin position="120"/>
        <end position="169"/>
    </location>
</feature>
<feature type="domain" description="SBNO alpha/beta" evidence="2">
    <location>
        <begin position="15"/>
        <end position="105"/>
    </location>
</feature>
<dbReference type="InParanoid" id="E9HGI1"/>
<dbReference type="Pfam" id="PF25373">
    <property type="entry name" value="SBNO"/>
    <property type="match status" value="1"/>
</dbReference>
<dbReference type="Proteomes" id="UP000000305">
    <property type="component" value="Unassembled WGS sequence"/>
</dbReference>
<evidence type="ECO:0000259" key="2">
    <source>
        <dbReference type="Pfam" id="PF25373"/>
    </source>
</evidence>
<dbReference type="eggNOG" id="KOG1513">
    <property type="taxonomic scope" value="Eukaryota"/>
</dbReference>
<dbReference type="PANTHER" id="PTHR12706:SF30">
    <property type="entry name" value="PROTEIN STRAWBERRY NOTCH-RELATED"/>
    <property type="match status" value="1"/>
</dbReference>
<dbReference type="AlphaFoldDB" id="E9HGI1"/>
<dbReference type="InterPro" id="IPR026741">
    <property type="entry name" value="SNO"/>
</dbReference>
<sequence>MSWKAVEEKSSGSGPKEVQLLVAADDEANLDKWKSNYRIFRPNTGLQEIRLSLAQLKKDFKQIDYEKAKPIWKEKFTSSATKSGLVRWLTNGKCPMPVGCELGLRVRKFHILSGPIRSNTVSSSGHIPTRLAASQPSSSGHIPTRLAASQPSSSGHITTRITASKPSSSGHITTIITAFQPTYGAKHRPNTLQSGYCVKHGNVKHS</sequence>
<protein>
    <recommendedName>
        <fullName evidence="2">SBNO alpha/beta domain-containing protein</fullName>
    </recommendedName>
</protein>
<dbReference type="GO" id="GO:0006355">
    <property type="term" value="P:regulation of DNA-templated transcription"/>
    <property type="evidence" value="ECO:0007669"/>
    <property type="project" value="InterPro"/>
</dbReference>
<dbReference type="KEGG" id="dpx:DAPPUDRAFT_113921"/>